<dbReference type="GO" id="GO:0061630">
    <property type="term" value="F:ubiquitin protein ligase activity"/>
    <property type="evidence" value="ECO:0007669"/>
    <property type="project" value="UniProtKB-EC"/>
</dbReference>
<dbReference type="KEGG" id="spu:100890761"/>
<proteinExistence type="inferred from homology"/>
<sequence>MPFRKVQVSLKAREAMSRGSPSGQSAMGNRQLVPSAPPGRGRNSLLNRPTKKNGLALNKAVGDAGFQKKSSSGGITTVGTTGMIPFQRASRREPHVEPQATDGYKKMVLKKNDVSQKHSTEQHDNEYNNPTFGNSNEKGISSASDSKTLPVQNNQKTRPADLQGGQSHTRSVRPKLKRPSVPKDQINSGSSPRTSNRSGATKGVLGANDRKPREVEVVGVSTTSPRRRIVRRKSQTLAAERKGDTNDVQLSSSIKENERTDGVPVSSLEVTANGDNPQDNLASSHAVKNSLDSSIPMTRTRTQPLNQSLPESRLRTELAVGNDTSRYNSNEQSEEFSRPDGTRPFSRSRAQPLNQSLPENLLRSESTMGSGVARQTSNGQSENISRSSNEIPSEMLPRPLSSATVPLRSSLSRNGNSQSRFETGRPTIQPATAVATDLHESSQSHVTVGQERQPNSVRRSHERLGAGSDGTSMGERPRLVRQSVSSLTSRARPREIIDVNSAVSDLTTRVPRSPRTQPGTVGTNSRTDVTSSRVELDTISTVEDIWVPQTRPAGRNPVSSIRGQTPNSSTHLPLSSEPSITPQGGRSESPDVVFRDSPVTGLLHRRQSRLSSSDNERYPSVRNTTRNAPTIPSRSGLYRALSVNDETANDTNTTEINRTNTPSQNQRDTRTYSRIENIDHDDVVSWRQIEREHSYPSREPRQRLIYQDRNRGRETILNRNTSGHRVVPPSMDSVPDVADEQEFPPLAGSSSVSRGLLNGTTQVQASSDTGPDYGFTSRNRRSETPPPTPTPGRNPSEERLAEDDPMHMVDHLVLLASPIFGPLMLQASPAVLFNMLSRARRDFGGEFVELLIENVVLNLLAQHTFDATNPTQNNNGAPPPADQETIESLEKVTVTKQMVSEDAFCSICHCEYMMEEILDQLPCKHNFHNKCITVWLQKSGTCPVCRHKLYTDSVD</sequence>
<feature type="compositionally biased region" description="Basic residues" evidence="10">
    <location>
        <begin position="170"/>
        <end position="180"/>
    </location>
</feature>
<comment type="catalytic activity">
    <reaction evidence="1">
        <text>S-ubiquitinyl-[E2 ubiquitin-conjugating enzyme]-L-cysteine + [acceptor protein]-L-lysine = [E2 ubiquitin-conjugating enzyme]-L-cysteine + N(6)-ubiquitinyl-[acceptor protein]-L-lysine.</text>
        <dbReference type="EC" id="2.3.2.27"/>
    </reaction>
</comment>
<evidence type="ECO:0000256" key="10">
    <source>
        <dbReference type="SAM" id="MobiDB-lite"/>
    </source>
</evidence>
<dbReference type="SMART" id="SM00184">
    <property type="entry name" value="RING"/>
    <property type="match status" value="1"/>
</dbReference>
<reference evidence="12" key="2">
    <citation type="submission" date="2021-01" db="UniProtKB">
        <authorList>
            <consortium name="EnsemblMetazoa"/>
        </authorList>
    </citation>
    <scope>IDENTIFICATION</scope>
</reference>
<evidence type="ECO:0000256" key="4">
    <source>
        <dbReference type="ARBA" id="ARBA00022723"/>
    </source>
</evidence>
<dbReference type="OrthoDB" id="21204at2759"/>
<dbReference type="CDD" id="cd16465">
    <property type="entry name" value="RING-H2_PJA1_2"/>
    <property type="match status" value="1"/>
</dbReference>
<feature type="compositionally biased region" description="Polar residues" evidence="10">
    <location>
        <begin position="185"/>
        <end position="199"/>
    </location>
</feature>
<evidence type="ECO:0000256" key="3">
    <source>
        <dbReference type="ARBA" id="ARBA00022679"/>
    </source>
</evidence>
<organism evidence="12 13">
    <name type="scientific">Strongylocentrotus purpuratus</name>
    <name type="common">Purple sea urchin</name>
    <dbReference type="NCBI Taxonomy" id="7668"/>
    <lineage>
        <taxon>Eukaryota</taxon>
        <taxon>Metazoa</taxon>
        <taxon>Echinodermata</taxon>
        <taxon>Eleutherozoa</taxon>
        <taxon>Echinozoa</taxon>
        <taxon>Echinoidea</taxon>
        <taxon>Euechinoidea</taxon>
        <taxon>Echinacea</taxon>
        <taxon>Camarodonta</taxon>
        <taxon>Echinidea</taxon>
        <taxon>Strongylocentrotidae</taxon>
        <taxon>Strongylocentrotus</taxon>
    </lineage>
</organism>
<dbReference type="RefSeq" id="XP_003724518.2">
    <property type="nucleotide sequence ID" value="XM_003724470.3"/>
</dbReference>
<evidence type="ECO:0000256" key="5">
    <source>
        <dbReference type="ARBA" id="ARBA00022771"/>
    </source>
</evidence>
<feature type="compositionally biased region" description="Low complexity" evidence="10">
    <location>
        <begin position="648"/>
        <end position="657"/>
    </location>
</feature>
<keyword evidence="7" id="KW-0862">Zinc</keyword>
<keyword evidence="3" id="KW-0808">Transferase</keyword>
<evidence type="ECO:0000256" key="8">
    <source>
        <dbReference type="ARBA" id="ARBA00038197"/>
    </source>
</evidence>
<feature type="compositionally biased region" description="Polar residues" evidence="10">
    <location>
        <begin position="748"/>
        <end position="769"/>
    </location>
</feature>
<dbReference type="OMA" id="HCEYMME"/>
<dbReference type="GO" id="GO:0016567">
    <property type="term" value="P:protein ubiquitination"/>
    <property type="evidence" value="ECO:0007669"/>
    <property type="project" value="InterPro"/>
</dbReference>
<evidence type="ECO:0000313" key="13">
    <source>
        <dbReference type="Proteomes" id="UP000007110"/>
    </source>
</evidence>
<dbReference type="GO" id="GO:0008270">
    <property type="term" value="F:zinc ion binding"/>
    <property type="evidence" value="ECO:0007669"/>
    <property type="project" value="UniProtKB-KW"/>
</dbReference>
<evidence type="ECO:0000256" key="1">
    <source>
        <dbReference type="ARBA" id="ARBA00000900"/>
    </source>
</evidence>
<feature type="compositionally biased region" description="Polar residues" evidence="10">
    <location>
        <begin position="401"/>
        <end position="421"/>
    </location>
</feature>
<feature type="compositionally biased region" description="Low complexity" evidence="10">
    <location>
        <begin position="70"/>
        <end position="82"/>
    </location>
</feature>
<feature type="compositionally biased region" description="Polar residues" evidence="10">
    <location>
        <begin position="127"/>
        <end position="157"/>
    </location>
</feature>
<dbReference type="FunFam" id="3.30.40.10:FF:000127">
    <property type="entry name" value="E3 ubiquitin-protein ligase RNF181"/>
    <property type="match status" value="1"/>
</dbReference>
<keyword evidence="13" id="KW-1185">Reference proteome</keyword>
<dbReference type="InterPro" id="IPR013083">
    <property type="entry name" value="Znf_RING/FYVE/PHD"/>
</dbReference>
<feature type="region of interest" description="Disordered" evidence="10">
    <location>
        <begin position="1"/>
        <end position="222"/>
    </location>
</feature>
<feature type="domain" description="RING-type" evidence="11">
    <location>
        <begin position="905"/>
        <end position="946"/>
    </location>
</feature>
<dbReference type="PROSITE" id="PS50089">
    <property type="entry name" value="ZF_RING_2"/>
    <property type="match status" value="1"/>
</dbReference>
<evidence type="ECO:0000313" key="12">
    <source>
        <dbReference type="EnsemblMetazoa" id="XP_003724518"/>
    </source>
</evidence>
<feature type="compositionally biased region" description="Polar residues" evidence="10">
    <location>
        <begin position="348"/>
        <end position="391"/>
    </location>
</feature>
<dbReference type="Pfam" id="PF13639">
    <property type="entry name" value="zf-RING_2"/>
    <property type="match status" value="1"/>
</dbReference>
<feature type="region of interest" description="Disordered" evidence="10">
    <location>
        <begin position="506"/>
        <end position="636"/>
    </location>
</feature>
<accession>A0A7M7LP39</accession>
<feature type="region of interest" description="Disordered" evidence="10">
    <location>
        <begin position="234"/>
        <end position="479"/>
    </location>
</feature>
<feature type="compositionally biased region" description="Polar residues" evidence="10">
    <location>
        <begin position="268"/>
        <end position="310"/>
    </location>
</feature>
<evidence type="ECO:0000256" key="6">
    <source>
        <dbReference type="ARBA" id="ARBA00022786"/>
    </source>
</evidence>
<feature type="compositionally biased region" description="Basic and acidic residues" evidence="10">
    <location>
        <begin position="693"/>
        <end position="716"/>
    </location>
</feature>
<feature type="compositionally biased region" description="Low complexity" evidence="10">
    <location>
        <begin position="726"/>
        <end position="736"/>
    </location>
</feature>
<dbReference type="InParanoid" id="A0A7M7LP39"/>
<dbReference type="Gene3D" id="3.30.40.10">
    <property type="entry name" value="Zinc/RING finger domain, C3HC4 (zinc finger)"/>
    <property type="match status" value="1"/>
</dbReference>
<feature type="compositionally biased region" description="Basic and acidic residues" evidence="10">
    <location>
        <begin position="110"/>
        <end position="126"/>
    </location>
</feature>
<reference evidence="13" key="1">
    <citation type="submission" date="2015-02" db="EMBL/GenBank/DDBJ databases">
        <title>Genome sequencing for Strongylocentrotus purpuratus.</title>
        <authorList>
            <person name="Murali S."/>
            <person name="Liu Y."/>
            <person name="Vee V."/>
            <person name="English A."/>
            <person name="Wang M."/>
            <person name="Skinner E."/>
            <person name="Han Y."/>
            <person name="Muzny D.M."/>
            <person name="Worley K.C."/>
            <person name="Gibbs R.A."/>
        </authorList>
    </citation>
    <scope>NUCLEOTIDE SEQUENCE</scope>
</reference>
<comment type="similarity">
    <text evidence="8">Belongs to the RNF181 family.</text>
</comment>
<name>A0A7M7LP39_STRPU</name>
<feature type="compositionally biased region" description="Polar residues" evidence="10">
    <location>
        <begin position="621"/>
        <end position="633"/>
    </location>
</feature>
<dbReference type="Proteomes" id="UP000007110">
    <property type="component" value="Unassembled WGS sequence"/>
</dbReference>
<keyword evidence="4" id="KW-0479">Metal-binding</keyword>
<dbReference type="InterPro" id="IPR044289">
    <property type="entry name" value="ATL67-70"/>
</dbReference>
<evidence type="ECO:0000256" key="7">
    <source>
        <dbReference type="ARBA" id="ARBA00022833"/>
    </source>
</evidence>
<dbReference type="PANTHER" id="PTHR46592:SF14">
    <property type="entry name" value="RING-TYPE DOMAIN-CONTAINING PROTEIN"/>
    <property type="match status" value="1"/>
</dbReference>
<evidence type="ECO:0000256" key="2">
    <source>
        <dbReference type="ARBA" id="ARBA00012483"/>
    </source>
</evidence>
<feature type="region of interest" description="Disordered" evidence="10">
    <location>
        <begin position="648"/>
        <end position="669"/>
    </location>
</feature>
<dbReference type="InterPro" id="IPR001841">
    <property type="entry name" value="Znf_RING"/>
</dbReference>
<feature type="compositionally biased region" description="Polar residues" evidence="10">
    <location>
        <begin position="514"/>
        <end position="541"/>
    </location>
</feature>
<evidence type="ECO:0000256" key="9">
    <source>
        <dbReference type="PROSITE-ProRule" id="PRU00175"/>
    </source>
</evidence>
<dbReference type="AlphaFoldDB" id="A0A7M7LP39"/>
<dbReference type="EnsemblMetazoa" id="XM_003724470">
    <property type="protein sequence ID" value="XP_003724518"/>
    <property type="gene ID" value="LOC100890761"/>
</dbReference>
<dbReference type="SUPFAM" id="SSF57850">
    <property type="entry name" value="RING/U-box"/>
    <property type="match status" value="1"/>
</dbReference>
<feature type="compositionally biased region" description="Polar residues" evidence="10">
    <location>
        <begin position="19"/>
        <end position="28"/>
    </location>
</feature>
<feature type="compositionally biased region" description="Polar residues" evidence="10">
    <location>
        <begin position="443"/>
        <end position="457"/>
    </location>
</feature>
<dbReference type="GeneID" id="100890761"/>
<feature type="compositionally biased region" description="Polar residues" evidence="10">
    <location>
        <begin position="557"/>
        <end position="586"/>
    </location>
</feature>
<keyword evidence="6" id="KW-0833">Ubl conjugation pathway</keyword>
<feature type="compositionally biased region" description="Polar residues" evidence="10">
    <location>
        <begin position="322"/>
        <end position="331"/>
    </location>
</feature>
<evidence type="ECO:0000259" key="11">
    <source>
        <dbReference type="PROSITE" id="PS50089"/>
    </source>
</evidence>
<dbReference type="PANTHER" id="PTHR46592">
    <property type="entry name" value="RING-H2 FINGER PROTEIN ATL67"/>
    <property type="match status" value="1"/>
</dbReference>
<feature type="region of interest" description="Disordered" evidence="10">
    <location>
        <begin position="693"/>
        <end position="799"/>
    </location>
</feature>
<keyword evidence="5 9" id="KW-0863">Zinc-finger</keyword>
<protein>
    <recommendedName>
        <fullName evidence="2">RING-type E3 ubiquitin transferase</fullName>
        <ecNumber evidence="2">2.3.2.27</ecNumber>
    </recommendedName>
</protein>
<dbReference type="EC" id="2.3.2.27" evidence="2"/>